<keyword evidence="11" id="KW-1185">Reference proteome</keyword>
<feature type="domain" description="PFU" evidence="9">
    <location>
        <begin position="350"/>
        <end position="453"/>
    </location>
</feature>
<dbReference type="PANTHER" id="PTHR19849:SF0">
    <property type="entry name" value="PHOSPHOLIPASE A-2-ACTIVATING PROTEIN"/>
    <property type="match status" value="1"/>
</dbReference>
<keyword evidence="2 4" id="KW-0853">WD repeat</keyword>
<feature type="domain" description="C3H1-type" evidence="8">
    <location>
        <begin position="666"/>
        <end position="693"/>
    </location>
</feature>
<gene>
    <name evidence="10" type="ORF">DMC30DRAFT_411897</name>
</gene>
<feature type="repeat" description="WD" evidence="4">
    <location>
        <begin position="26"/>
        <end position="57"/>
    </location>
</feature>
<dbReference type="AlphaFoldDB" id="A0A5C5FU34"/>
<feature type="compositionally biased region" description="Low complexity" evidence="7">
    <location>
        <begin position="539"/>
        <end position="552"/>
    </location>
</feature>
<feature type="coiled-coil region" evidence="6">
    <location>
        <begin position="575"/>
        <end position="623"/>
    </location>
</feature>
<dbReference type="GO" id="GO:0008270">
    <property type="term" value="F:zinc ion binding"/>
    <property type="evidence" value="ECO:0007669"/>
    <property type="project" value="UniProtKB-KW"/>
</dbReference>
<protein>
    <submittedName>
        <fullName evidence="10">Phospholipase A-2-activating protein</fullName>
    </submittedName>
</protein>
<dbReference type="Proteomes" id="UP000311382">
    <property type="component" value="Unassembled WGS sequence"/>
</dbReference>
<keyword evidence="3" id="KW-0677">Repeat</keyword>
<dbReference type="GO" id="GO:0005634">
    <property type="term" value="C:nucleus"/>
    <property type="evidence" value="ECO:0007669"/>
    <property type="project" value="TreeGrafter"/>
</dbReference>
<dbReference type="SUPFAM" id="SSF50978">
    <property type="entry name" value="WD40 repeat-like"/>
    <property type="match status" value="1"/>
</dbReference>
<reference evidence="10 11" key="1">
    <citation type="submission" date="2019-03" db="EMBL/GenBank/DDBJ databases">
        <title>Rhodosporidium diobovatum UCD-FST 08-225 genome sequencing, assembly, and annotation.</title>
        <authorList>
            <person name="Fakankun I.U."/>
            <person name="Fristensky B."/>
            <person name="Levin D.B."/>
        </authorList>
    </citation>
    <scope>NUCLEOTIDE SEQUENCE [LARGE SCALE GENOMIC DNA]</scope>
    <source>
        <strain evidence="10 11">UCD-FST 08-225</strain>
    </source>
</reference>
<evidence type="ECO:0000256" key="4">
    <source>
        <dbReference type="PROSITE-ProRule" id="PRU00221"/>
    </source>
</evidence>
<proteinExistence type="predicted"/>
<dbReference type="InterPro" id="IPR036322">
    <property type="entry name" value="WD40_repeat_dom_sf"/>
</dbReference>
<dbReference type="GO" id="GO:0005737">
    <property type="term" value="C:cytoplasm"/>
    <property type="evidence" value="ECO:0007669"/>
    <property type="project" value="TreeGrafter"/>
</dbReference>
<dbReference type="PROSITE" id="PS50082">
    <property type="entry name" value="WD_REPEATS_2"/>
    <property type="match status" value="3"/>
</dbReference>
<dbReference type="Gene3D" id="2.130.10.10">
    <property type="entry name" value="YVTN repeat-like/Quinoprotein amine dehydrogenase"/>
    <property type="match status" value="2"/>
</dbReference>
<feature type="zinc finger region" description="C3H1-type" evidence="5">
    <location>
        <begin position="666"/>
        <end position="693"/>
    </location>
</feature>
<dbReference type="InterPro" id="IPR001680">
    <property type="entry name" value="WD40_rpt"/>
</dbReference>
<dbReference type="SMART" id="SM00320">
    <property type="entry name" value="WD40"/>
    <property type="match status" value="6"/>
</dbReference>
<dbReference type="PROSITE" id="PS51394">
    <property type="entry name" value="PFU"/>
    <property type="match status" value="1"/>
</dbReference>
<evidence type="ECO:0000256" key="5">
    <source>
        <dbReference type="PROSITE-ProRule" id="PRU00723"/>
    </source>
</evidence>
<feature type="repeat" description="WD" evidence="4">
    <location>
        <begin position="180"/>
        <end position="208"/>
    </location>
</feature>
<dbReference type="OrthoDB" id="10265988at2759"/>
<evidence type="ECO:0000256" key="1">
    <source>
        <dbReference type="ARBA" id="ARBA00022490"/>
    </source>
</evidence>
<dbReference type="GO" id="GO:0043130">
    <property type="term" value="F:ubiquitin binding"/>
    <property type="evidence" value="ECO:0007669"/>
    <property type="project" value="TreeGrafter"/>
</dbReference>
<accession>A0A5C5FU34</accession>
<keyword evidence="1" id="KW-0963">Cytoplasm</keyword>
<dbReference type="PROSITE" id="PS50103">
    <property type="entry name" value="ZF_C3H1"/>
    <property type="match status" value="1"/>
</dbReference>
<evidence type="ECO:0000313" key="11">
    <source>
        <dbReference type="Proteomes" id="UP000311382"/>
    </source>
</evidence>
<organism evidence="10 11">
    <name type="scientific">Rhodotorula diobovata</name>
    <dbReference type="NCBI Taxonomy" id="5288"/>
    <lineage>
        <taxon>Eukaryota</taxon>
        <taxon>Fungi</taxon>
        <taxon>Dikarya</taxon>
        <taxon>Basidiomycota</taxon>
        <taxon>Pucciniomycotina</taxon>
        <taxon>Microbotryomycetes</taxon>
        <taxon>Sporidiobolales</taxon>
        <taxon>Sporidiobolaceae</taxon>
        <taxon>Rhodotorula</taxon>
    </lineage>
</organism>
<dbReference type="EMBL" id="SOZI01000082">
    <property type="protein sequence ID" value="TNY19859.1"/>
    <property type="molecule type" value="Genomic_DNA"/>
</dbReference>
<dbReference type="Pfam" id="PF09070">
    <property type="entry name" value="PFU"/>
    <property type="match status" value="1"/>
</dbReference>
<comment type="caution">
    <text evidence="10">The sequence shown here is derived from an EMBL/GenBank/DDBJ whole genome shotgun (WGS) entry which is preliminary data.</text>
</comment>
<keyword evidence="5" id="KW-0479">Metal-binding</keyword>
<name>A0A5C5FU34_9BASI</name>
<evidence type="ECO:0000256" key="2">
    <source>
        <dbReference type="ARBA" id="ARBA00022574"/>
    </source>
</evidence>
<dbReference type="InterPro" id="IPR015155">
    <property type="entry name" value="PFU"/>
</dbReference>
<dbReference type="Gene3D" id="3.10.20.870">
    <property type="entry name" value="PFU (PLAA family ubiquitin binding), C-terminal domain"/>
    <property type="match status" value="1"/>
</dbReference>
<keyword evidence="5" id="KW-0862">Zinc</keyword>
<evidence type="ECO:0000259" key="8">
    <source>
        <dbReference type="PROSITE" id="PS50103"/>
    </source>
</evidence>
<dbReference type="Pfam" id="PF00400">
    <property type="entry name" value="WD40"/>
    <property type="match status" value="3"/>
</dbReference>
<dbReference type="GO" id="GO:0043161">
    <property type="term" value="P:proteasome-mediated ubiquitin-dependent protein catabolic process"/>
    <property type="evidence" value="ECO:0007669"/>
    <property type="project" value="TreeGrafter"/>
</dbReference>
<dbReference type="PANTHER" id="PTHR19849">
    <property type="entry name" value="PHOSPHOLIPASE A-2-ACTIVATING PROTEIN"/>
    <property type="match status" value="1"/>
</dbReference>
<dbReference type="InterPro" id="IPR000571">
    <property type="entry name" value="Znf_CCCH"/>
</dbReference>
<dbReference type="PROSITE" id="PS50294">
    <property type="entry name" value="WD_REPEATS_REGION"/>
    <property type="match status" value="1"/>
</dbReference>
<evidence type="ECO:0000313" key="10">
    <source>
        <dbReference type="EMBL" id="TNY19859.1"/>
    </source>
</evidence>
<feature type="region of interest" description="Disordered" evidence="7">
    <location>
        <begin position="518"/>
        <end position="552"/>
    </location>
</feature>
<sequence>MTQHPGVVLFGSEDGRPPPYRLAALLRGHANDVRAVASSSSSSQLFTASRDGSARSWCRGAEDGEQGGGWKEERVWQDGHEGYLNALSFVPPTLGDPDKHGFLATAGADSLIQLFSLAPDAPPHPLHTLLGHAHNVCALHCSADACADSRIRLFSGTNVNLVFKGHQGPVRALAKLLPSDPSCALFASASNDGTIRVWNYQSGDALTILGTHDSFIYSLATVPSSAGGGLASSGEDGIISVWNEEDGEKDQEVLVPALSVWSLATLPNGDLACGCSDNMVWVFTRDPLRVADEATWREYNARLAQLQAKEAPRQAAQPVVHGTAALEEPGSKEGEVKLVKQGETVLAHQQWRGTKWEELGEVVDSLEAAAAAAPPAGPREKMQHDGKEYDYVFRIDVKDDEPPLPLPFNLSDDPHAVAAAFIAEHALPESCLEQIVQFKVGLAVRARPPPLHGLLEMRYSSLWWPPRLSNSRSRSLPLEISCVTSAPSLACTQVPLLSAAMAHIHDSHNTASFGRASPLTSLLGNPPSGPSVFRRESSDSSCTSSGSTAPSSVDLTHCALSDEWASLENHTNAQRQQADVALAAWQVRCQTLEEEVARLGVALDKMEKERDEARAECAGCRERGMVDEKVQTASTAVPRLLSPTTRIRSSLARPRPLVNPDLPMSKQAVPPCNAHYLKGFCDVPRCRYEHRYELTPDQVEEMRRGAKHHVCNAIKHGLQCPDGEDCIFGHFCPRGPSCGRERCGFTPEQHLVVLSQLGALRH</sequence>
<evidence type="ECO:0000256" key="7">
    <source>
        <dbReference type="SAM" id="MobiDB-lite"/>
    </source>
</evidence>
<dbReference type="GO" id="GO:0010992">
    <property type="term" value="P:ubiquitin recycling"/>
    <property type="evidence" value="ECO:0007669"/>
    <property type="project" value="TreeGrafter"/>
</dbReference>
<feature type="repeat" description="WD" evidence="4">
    <location>
        <begin position="209"/>
        <end position="252"/>
    </location>
</feature>
<evidence type="ECO:0000256" key="6">
    <source>
        <dbReference type="SAM" id="Coils"/>
    </source>
</evidence>
<dbReference type="InterPro" id="IPR038122">
    <property type="entry name" value="PFU_sf"/>
</dbReference>
<keyword evidence="6" id="KW-0175">Coiled coil</keyword>
<dbReference type="STRING" id="5288.A0A5C5FU34"/>
<dbReference type="InterPro" id="IPR015943">
    <property type="entry name" value="WD40/YVTN_repeat-like_dom_sf"/>
</dbReference>
<evidence type="ECO:0000259" key="9">
    <source>
        <dbReference type="PROSITE" id="PS51394"/>
    </source>
</evidence>
<evidence type="ECO:0000256" key="3">
    <source>
        <dbReference type="ARBA" id="ARBA00022737"/>
    </source>
</evidence>
<keyword evidence="5" id="KW-0863">Zinc-finger</keyword>